<reference evidence="1 2" key="1">
    <citation type="submission" date="2019-07" db="EMBL/GenBank/DDBJ databases">
        <title>Whole genome shotgun sequence of Adhaeribacter aerolatus NBRC 106133.</title>
        <authorList>
            <person name="Hosoyama A."/>
            <person name="Uohara A."/>
            <person name="Ohji S."/>
            <person name="Ichikawa N."/>
        </authorList>
    </citation>
    <scope>NUCLEOTIDE SEQUENCE [LARGE SCALE GENOMIC DNA]</scope>
    <source>
        <strain evidence="1 2">NBRC 106133</strain>
    </source>
</reference>
<comment type="caution">
    <text evidence="1">The sequence shown here is derived from an EMBL/GenBank/DDBJ whole genome shotgun (WGS) entry which is preliminary data.</text>
</comment>
<dbReference type="EMBL" id="BJYS01000012">
    <property type="protein sequence ID" value="GEO04193.1"/>
    <property type="molecule type" value="Genomic_DNA"/>
</dbReference>
<dbReference type="OrthoDB" id="1625426at2"/>
<evidence type="ECO:0008006" key="3">
    <source>
        <dbReference type="Google" id="ProtNLM"/>
    </source>
</evidence>
<evidence type="ECO:0000313" key="2">
    <source>
        <dbReference type="Proteomes" id="UP000321532"/>
    </source>
</evidence>
<keyword evidence="2" id="KW-1185">Reference proteome</keyword>
<dbReference type="InterPro" id="IPR027417">
    <property type="entry name" value="P-loop_NTPase"/>
</dbReference>
<dbReference type="Proteomes" id="UP000321532">
    <property type="component" value="Unassembled WGS sequence"/>
</dbReference>
<proteinExistence type="predicted"/>
<dbReference type="AlphaFoldDB" id="A0A512AWV3"/>
<gene>
    <name evidence="1" type="ORF">AAE02nite_18570</name>
</gene>
<evidence type="ECO:0000313" key="1">
    <source>
        <dbReference type="EMBL" id="GEO04193.1"/>
    </source>
</evidence>
<dbReference type="SUPFAM" id="SSF52540">
    <property type="entry name" value="P-loop containing nucleoside triphosphate hydrolases"/>
    <property type="match status" value="1"/>
</dbReference>
<sequence>MQLQKAKRTQARIRLCLQGPSGSGKTYSALLLAYGLCGDWTRIAVIDTENRSASLYAHLGAYWVLPLAAPFTPEHYIEALQVCEGAGMEVIILDTISFEWEYLLDYHANLTGNSFTNWSKVTPRHNRFVQAILQSAAHVIATARTKQDYVLAEKNGKMVPEKVGLKTIQRDGMDYEFTLVFDLDMKNHAVASKDRTSLFQGKPEQQLSANTGKQLLAWCQRAEAEDAPEPILTILADEAIQQQVSQCTSLNELTQIYHRCTNEQKKNLLNLFQQQKQFIIQSSLLTNQLLNQTLNQNGNATNN</sequence>
<name>A0A512AWV3_9BACT</name>
<dbReference type="Pfam" id="PF13479">
    <property type="entry name" value="AAA_24"/>
    <property type="match status" value="1"/>
</dbReference>
<organism evidence="1 2">
    <name type="scientific">Adhaeribacter aerolatus</name>
    <dbReference type="NCBI Taxonomy" id="670289"/>
    <lineage>
        <taxon>Bacteria</taxon>
        <taxon>Pseudomonadati</taxon>
        <taxon>Bacteroidota</taxon>
        <taxon>Cytophagia</taxon>
        <taxon>Cytophagales</taxon>
        <taxon>Hymenobacteraceae</taxon>
        <taxon>Adhaeribacter</taxon>
    </lineage>
</organism>
<accession>A0A512AWV3</accession>
<protein>
    <recommendedName>
        <fullName evidence="3">AAA family ATPase</fullName>
    </recommendedName>
</protein>
<dbReference type="RefSeq" id="WP_146897460.1">
    <property type="nucleotide sequence ID" value="NZ_BJYS01000012.1"/>
</dbReference>